<keyword evidence="1" id="KW-0677">Repeat</keyword>
<dbReference type="SUPFAM" id="SSF48371">
    <property type="entry name" value="ARM repeat"/>
    <property type="match status" value="1"/>
</dbReference>
<comment type="caution">
    <text evidence="4">The sequence shown here is derived from an EMBL/GenBank/DDBJ whole genome shotgun (WGS) entry which is preliminary data.</text>
</comment>
<evidence type="ECO:0000313" key="4">
    <source>
        <dbReference type="EMBL" id="RXH90633.1"/>
    </source>
</evidence>
<dbReference type="EMBL" id="RDQH01000335">
    <property type="protein sequence ID" value="RXH90633.1"/>
    <property type="molecule type" value="Genomic_DNA"/>
</dbReference>
<gene>
    <name evidence="4" type="ORF">DVH24_035397</name>
</gene>
<evidence type="ECO:0008006" key="6">
    <source>
        <dbReference type="Google" id="ProtNLM"/>
    </source>
</evidence>
<accession>A0A498J9Z3</accession>
<proteinExistence type="predicted"/>
<keyword evidence="2" id="KW-0833">Ubl conjugation pathway</keyword>
<evidence type="ECO:0000256" key="2">
    <source>
        <dbReference type="ARBA" id="ARBA00022786"/>
    </source>
</evidence>
<evidence type="ECO:0000313" key="5">
    <source>
        <dbReference type="Proteomes" id="UP000290289"/>
    </source>
</evidence>
<keyword evidence="5" id="KW-1185">Reference proteome</keyword>
<dbReference type="AlphaFoldDB" id="A0A498J9Z3"/>
<name>A0A498J9Z3_MALDO</name>
<dbReference type="PANTHER" id="PTHR23315">
    <property type="entry name" value="U BOX DOMAIN-CONTAINING"/>
    <property type="match status" value="1"/>
</dbReference>
<evidence type="ECO:0000256" key="3">
    <source>
        <dbReference type="PROSITE-ProRule" id="PRU00259"/>
    </source>
</evidence>
<protein>
    <recommendedName>
        <fullName evidence="6">Armadillo repeat-containing domain-containing protein</fullName>
    </recommendedName>
</protein>
<dbReference type="InterPro" id="IPR000225">
    <property type="entry name" value="Armadillo"/>
</dbReference>
<dbReference type="InterPro" id="IPR016024">
    <property type="entry name" value="ARM-type_fold"/>
</dbReference>
<dbReference type="Gene3D" id="1.25.10.10">
    <property type="entry name" value="Leucine-rich Repeat Variant"/>
    <property type="match status" value="1"/>
</dbReference>
<dbReference type="Pfam" id="PF00514">
    <property type="entry name" value="Arm"/>
    <property type="match status" value="1"/>
</dbReference>
<sequence length="120" mass="13280">MVKICVNDLQSSSHAMKQSVAAKLKLLAKNRADNRVLIGESGAVPALISLLQCNDPWTQEHAITMLFNLSLHESNKVIITNAEAIKLLMYVLKTGTETSKHRSSTTLVNIERDCLRKIHG</sequence>
<organism evidence="4 5">
    <name type="scientific">Malus domestica</name>
    <name type="common">Apple</name>
    <name type="synonym">Pyrus malus</name>
    <dbReference type="NCBI Taxonomy" id="3750"/>
    <lineage>
        <taxon>Eukaryota</taxon>
        <taxon>Viridiplantae</taxon>
        <taxon>Streptophyta</taxon>
        <taxon>Embryophyta</taxon>
        <taxon>Tracheophyta</taxon>
        <taxon>Spermatophyta</taxon>
        <taxon>Magnoliopsida</taxon>
        <taxon>eudicotyledons</taxon>
        <taxon>Gunneridae</taxon>
        <taxon>Pentapetalae</taxon>
        <taxon>rosids</taxon>
        <taxon>fabids</taxon>
        <taxon>Rosales</taxon>
        <taxon>Rosaceae</taxon>
        <taxon>Amygdaloideae</taxon>
        <taxon>Maleae</taxon>
        <taxon>Malus</taxon>
    </lineage>
</organism>
<dbReference type="PANTHER" id="PTHR23315:SF129">
    <property type="entry name" value="ARM REPEAT SUPERFAMILY PROTEIN"/>
    <property type="match status" value="1"/>
</dbReference>
<dbReference type="Proteomes" id="UP000290289">
    <property type="component" value="Chromosome 9"/>
</dbReference>
<evidence type="ECO:0000256" key="1">
    <source>
        <dbReference type="ARBA" id="ARBA00022737"/>
    </source>
</evidence>
<dbReference type="PROSITE" id="PS50176">
    <property type="entry name" value="ARM_REPEAT"/>
    <property type="match status" value="1"/>
</dbReference>
<feature type="repeat" description="ARM" evidence="3">
    <location>
        <begin position="42"/>
        <end position="84"/>
    </location>
</feature>
<dbReference type="InterPro" id="IPR011989">
    <property type="entry name" value="ARM-like"/>
</dbReference>
<reference evidence="4 5" key="1">
    <citation type="submission" date="2018-10" db="EMBL/GenBank/DDBJ databases">
        <title>A high-quality apple genome assembly.</title>
        <authorList>
            <person name="Hu J."/>
        </authorList>
    </citation>
    <scope>NUCLEOTIDE SEQUENCE [LARGE SCALE GENOMIC DNA]</scope>
    <source>
        <strain evidence="5">cv. HFTH1</strain>
        <tissue evidence="4">Young leaf</tissue>
    </source>
</reference>